<gene>
    <name evidence="1" type="ORF">RHMOL_Rhmol02G0174100</name>
</gene>
<proteinExistence type="predicted"/>
<dbReference type="EMBL" id="CM046389">
    <property type="protein sequence ID" value="KAI8568137.1"/>
    <property type="molecule type" value="Genomic_DNA"/>
</dbReference>
<comment type="caution">
    <text evidence="1">The sequence shown here is derived from an EMBL/GenBank/DDBJ whole genome shotgun (WGS) entry which is preliminary data.</text>
</comment>
<protein>
    <submittedName>
        <fullName evidence="1">Uncharacterized protein</fullName>
    </submittedName>
</protein>
<evidence type="ECO:0000313" key="2">
    <source>
        <dbReference type="Proteomes" id="UP001062846"/>
    </source>
</evidence>
<name>A0ACC0PTZ9_RHOML</name>
<keyword evidence="2" id="KW-1185">Reference proteome</keyword>
<organism evidence="1 2">
    <name type="scientific">Rhododendron molle</name>
    <name type="common">Chinese azalea</name>
    <name type="synonym">Azalea mollis</name>
    <dbReference type="NCBI Taxonomy" id="49168"/>
    <lineage>
        <taxon>Eukaryota</taxon>
        <taxon>Viridiplantae</taxon>
        <taxon>Streptophyta</taxon>
        <taxon>Embryophyta</taxon>
        <taxon>Tracheophyta</taxon>
        <taxon>Spermatophyta</taxon>
        <taxon>Magnoliopsida</taxon>
        <taxon>eudicotyledons</taxon>
        <taxon>Gunneridae</taxon>
        <taxon>Pentapetalae</taxon>
        <taxon>asterids</taxon>
        <taxon>Ericales</taxon>
        <taxon>Ericaceae</taxon>
        <taxon>Ericoideae</taxon>
        <taxon>Rhodoreae</taxon>
        <taxon>Rhododendron</taxon>
    </lineage>
</organism>
<sequence>MTVTPLDFAAITNLRVGSDPIPFDTVLADDDVVLQWFLGFMPKVENGSIIYTSCRWRWNPDPTSDLEAKQMARVYLLYLFGVSLFPNRRNQVHWDLWDGLDEPYLARSRESLRLPAFRVPAAPPAYFPWPWGYTVAELERFTVLETDLSPYLCPTEDYAAWRERNLVGPLRLAEFQQVKFSATTVKRMEKGQGGATKRVRGGRSNTKVVGGLLELSWEIEVIDLPQPEEPFEPITCQGPPFKTSRLAGRERRSKRAEDTPAASSRSSQRAVTSLRGQRAAGPPVEETGERGG</sequence>
<accession>A0ACC0PTZ9</accession>
<reference evidence="1" key="1">
    <citation type="submission" date="2022-02" db="EMBL/GenBank/DDBJ databases">
        <title>Plant Genome Project.</title>
        <authorList>
            <person name="Zhang R.-G."/>
        </authorList>
    </citation>
    <scope>NUCLEOTIDE SEQUENCE</scope>
    <source>
        <strain evidence="1">AT1</strain>
    </source>
</reference>
<dbReference type="Proteomes" id="UP001062846">
    <property type="component" value="Chromosome 2"/>
</dbReference>
<evidence type="ECO:0000313" key="1">
    <source>
        <dbReference type="EMBL" id="KAI8568137.1"/>
    </source>
</evidence>